<organism evidence="3">
    <name type="scientific">mine drainage metagenome</name>
    <dbReference type="NCBI Taxonomy" id="410659"/>
    <lineage>
        <taxon>unclassified sequences</taxon>
        <taxon>metagenomes</taxon>
        <taxon>ecological metagenomes</taxon>
    </lineage>
</organism>
<dbReference type="InterPro" id="IPR036291">
    <property type="entry name" value="NAD(P)-bd_dom_sf"/>
</dbReference>
<evidence type="ECO:0000259" key="2">
    <source>
        <dbReference type="Pfam" id="PF01370"/>
    </source>
</evidence>
<feature type="non-terminal residue" evidence="3">
    <location>
        <position position="124"/>
    </location>
</feature>
<dbReference type="InterPro" id="IPR001509">
    <property type="entry name" value="Epimerase_deHydtase"/>
</dbReference>
<proteinExistence type="inferred from homology"/>
<comment type="caution">
    <text evidence="3">The sequence shown here is derived from an EMBL/GenBank/DDBJ whole genome shotgun (WGS) entry which is preliminary data.</text>
</comment>
<name>T1BJT3_9ZZZZ</name>
<feature type="domain" description="NAD-dependent epimerase/dehydratase" evidence="2">
    <location>
        <begin position="3"/>
        <end position="122"/>
    </location>
</feature>
<comment type="similarity">
    <text evidence="1">Belongs to the NAD(P)-dependent epimerase/dehydratase family.</text>
</comment>
<sequence length="124" mass="13352">MPALVTGAEGFIGSRLVNALLDDGEEVTAGLYHPTGRYEPVQRAKAFPLDVTQAEEVRRLIAEVRPEVVYHLAGMSNPMLSWSRPTDALGINVGGTLHLLDALRAEGVRARVFLAGSSAEYGYS</sequence>
<dbReference type="PANTHER" id="PTHR43000">
    <property type="entry name" value="DTDP-D-GLUCOSE 4,6-DEHYDRATASE-RELATED"/>
    <property type="match status" value="1"/>
</dbReference>
<accession>T1BJT3</accession>
<reference evidence="3" key="2">
    <citation type="journal article" date="2014" name="ISME J.">
        <title>Microbial stratification in low pH oxic and suboxic macroscopic growths along an acid mine drainage.</title>
        <authorList>
            <person name="Mendez-Garcia C."/>
            <person name="Mesa V."/>
            <person name="Sprenger R.R."/>
            <person name="Richter M."/>
            <person name="Diez M.S."/>
            <person name="Solano J."/>
            <person name="Bargiela R."/>
            <person name="Golyshina O.V."/>
            <person name="Manteca A."/>
            <person name="Ramos J.L."/>
            <person name="Gallego J.R."/>
            <person name="Llorente I."/>
            <person name="Martins Dos Santos V.A."/>
            <person name="Jensen O.N."/>
            <person name="Pelaez A.I."/>
            <person name="Sanchez J."/>
            <person name="Ferrer M."/>
        </authorList>
    </citation>
    <scope>NUCLEOTIDE SEQUENCE</scope>
</reference>
<evidence type="ECO:0000256" key="1">
    <source>
        <dbReference type="ARBA" id="ARBA00007637"/>
    </source>
</evidence>
<dbReference type="EMBL" id="AUZY01002051">
    <property type="protein sequence ID" value="EQD73211.1"/>
    <property type="molecule type" value="Genomic_DNA"/>
</dbReference>
<dbReference type="SUPFAM" id="SSF51735">
    <property type="entry name" value="NAD(P)-binding Rossmann-fold domains"/>
    <property type="match status" value="1"/>
</dbReference>
<dbReference type="Pfam" id="PF01370">
    <property type="entry name" value="Epimerase"/>
    <property type="match status" value="1"/>
</dbReference>
<protein>
    <submittedName>
        <fullName evidence="3">NAD-dependent epimerase/dehydratase</fullName>
    </submittedName>
</protein>
<gene>
    <name evidence="3" type="ORF">B1B_03341</name>
</gene>
<dbReference type="AlphaFoldDB" id="T1BJT3"/>
<dbReference type="Gene3D" id="3.40.50.720">
    <property type="entry name" value="NAD(P)-binding Rossmann-like Domain"/>
    <property type="match status" value="1"/>
</dbReference>
<evidence type="ECO:0000313" key="3">
    <source>
        <dbReference type="EMBL" id="EQD73211.1"/>
    </source>
</evidence>
<reference evidence="3" key="1">
    <citation type="submission" date="2013-08" db="EMBL/GenBank/DDBJ databases">
        <authorList>
            <person name="Mendez C."/>
            <person name="Richter M."/>
            <person name="Ferrer M."/>
            <person name="Sanchez J."/>
        </authorList>
    </citation>
    <scope>NUCLEOTIDE SEQUENCE</scope>
</reference>